<keyword evidence="6" id="KW-0999">Mitochondrion inner membrane</keyword>
<keyword evidence="8" id="KW-1133">Transmembrane helix</keyword>
<evidence type="ECO:0000256" key="1">
    <source>
        <dbReference type="ARBA" id="ARBA00004434"/>
    </source>
</evidence>
<evidence type="ECO:0000256" key="2">
    <source>
        <dbReference type="ARBA" id="ARBA00007668"/>
    </source>
</evidence>
<dbReference type="RefSeq" id="XP_037878161.1">
    <property type="nucleotide sequence ID" value="XM_038022307.1"/>
</dbReference>
<evidence type="ECO:0000256" key="9">
    <source>
        <dbReference type="ARBA" id="ARBA00023128"/>
    </source>
</evidence>
<comment type="similarity">
    <text evidence="2">Belongs to the UQCRQ/QCR8 family.</text>
</comment>
<dbReference type="GO" id="GO:0006122">
    <property type="term" value="P:mitochondrial electron transport, ubiquinol to cytochrome c"/>
    <property type="evidence" value="ECO:0007669"/>
    <property type="project" value="InterPro"/>
</dbReference>
<evidence type="ECO:0000256" key="5">
    <source>
        <dbReference type="ARBA" id="ARBA00022692"/>
    </source>
</evidence>
<dbReference type="OrthoDB" id="359909at2759"/>
<keyword evidence="12" id="KW-1185">Reference proteome</keyword>
<evidence type="ECO:0000313" key="12">
    <source>
        <dbReference type="Proteomes" id="UP000030744"/>
    </source>
</evidence>
<keyword evidence="5" id="KW-0812">Transmembrane</keyword>
<accession>U6KI12</accession>
<dbReference type="VEuPathDB" id="ToxoDB:EMH_0100670"/>
<comment type="subcellular location">
    <subcellularLocation>
        <location evidence="1">Mitochondrion inner membrane</location>
        <topology evidence="1">Single-pass membrane protein</topology>
    </subcellularLocation>
</comment>
<proteinExistence type="inferred from homology"/>
<evidence type="ECO:0000256" key="3">
    <source>
        <dbReference type="ARBA" id="ARBA00022448"/>
    </source>
</evidence>
<dbReference type="GeneID" id="60404940"/>
<evidence type="ECO:0000313" key="11">
    <source>
        <dbReference type="EMBL" id="CDJ35872.1"/>
    </source>
</evidence>
<keyword evidence="9" id="KW-0496">Mitochondrion</keyword>
<evidence type="ECO:0000256" key="7">
    <source>
        <dbReference type="ARBA" id="ARBA00022982"/>
    </source>
</evidence>
<name>U6KI12_9EIME</name>
<dbReference type="EMBL" id="HG734842">
    <property type="protein sequence ID" value="CDJ35872.1"/>
    <property type="molecule type" value="Genomic_DNA"/>
</dbReference>
<sequence length="117" mass="14090">MRVHPTLLRRAFTPGAVLNSRGSPKFQQVTLGSYPVPPEQELLWKNRMKAYGGYIQQTISPFQMKIIWPFWHTFPARTWAKFSAYYWWWVWPGIVTYGIIKKMFHDAESEVRNKYWY</sequence>
<keyword evidence="10" id="KW-0472">Membrane</keyword>
<dbReference type="GO" id="GO:0045275">
    <property type="term" value="C:respiratory chain complex III"/>
    <property type="evidence" value="ECO:0007669"/>
    <property type="project" value="InterPro"/>
</dbReference>
<evidence type="ECO:0000256" key="10">
    <source>
        <dbReference type="ARBA" id="ARBA00023136"/>
    </source>
</evidence>
<dbReference type="GO" id="GO:0005743">
    <property type="term" value="C:mitochondrial inner membrane"/>
    <property type="evidence" value="ECO:0007669"/>
    <property type="project" value="UniProtKB-SubCell"/>
</dbReference>
<dbReference type="AlphaFoldDB" id="U6KI12"/>
<keyword evidence="3" id="KW-0813">Transport</keyword>
<dbReference type="InterPro" id="IPR036642">
    <property type="entry name" value="Cyt_bc1_su8_sf"/>
</dbReference>
<gene>
    <name evidence="11" type="ORF">EMH_0100670</name>
</gene>
<dbReference type="Gene3D" id="1.20.5.210">
    <property type="entry name" value="Cytochrome b-c1 complex subunit 8"/>
    <property type="match status" value="1"/>
</dbReference>
<reference evidence="11" key="2">
    <citation type="submission" date="2013-10" db="EMBL/GenBank/DDBJ databases">
        <authorList>
            <person name="Aslett M."/>
        </authorList>
    </citation>
    <scope>NUCLEOTIDE SEQUENCE [LARGE SCALE GENOMIC DNA]</scope>
    <source>
        <strain evidence="11">Houghton</strain>
    </source>
</reference>
<keyword evidence="7" id="KW-0249">Electron transport</keyword>
<evidence type="ECO:0000256" key="8">
    <source>
        <dbReference type="ARBA" id="ARBA00022989"/>
    </source>
</evidence>
<evidence type="ECO:0000256" key="4">
    <source>
        <dbReference type="ARBA" id="ARBA00022660"/>
    </source>
</evidence>
<protein>
    <submittedName>
        <fullName evidence="11">Uncharacterized protein</fullName>
    </submittedName>
</protein>
<keyword evidence="4" id="KW-0679">Respiratory chain</keyword>
<dbReference type="Proteomes" id="UP000030744">
    <property type="component" value="Unassembled WGS sequence"/>
</dbReference>
<organism evidence="11 12">
    <name type="scientific">Eimeria mitis</name>
    <dbReference type="NCBI Taxonomy" id="44415"/>
    <lineage>
        <taxon>Eukaryota</taxon>
        <taxon>Sar</taxon>
        <taxon>Alveolata</taxon>
        <taxon>Apicomplexa</taxon>
        <taxon>Conoidasida</taxon>
        <taxon>Coccidia</taxon>
        <taxon>Eucoccidiorida</taxon>
        <taxon>Eimeriorina</taxon>
        <taxon>Eimeriidae</taxon>
        <taxon>Eimeria</taxon>
    </lineage>
</organism>
<evidence type="ECO:0000256" key="6">
    <source>
        <dbReference type="ARBA" id="ARBA00022792"/>
    </source>
</evidence>
<reference evidence="11" key="1">
    <citation type="submission" date="2013-10" db="EMBL/GenBank/DDBJ databases">
        <title>Genomic analysis of the causative agents of coccidiosis in chickens.</title>
        <authorList>
            <person name="Reid A.J."/>
            <person name="Blake D."/>
            <person name="Billington K."/>
            <person name="Browne H."/>
            <person name="Dunn M."/>
            <person name="Hung S."/>
            <person name="Kawahara F."/>
            <person name="Miranda-Saavedra D."/>
            <person name="Mourier T."/>
            <person name="Nagra H."/>
            <person name="Otto T.D."/>
            <person name="Rawlings N."/>
            <person name="Sanchez A."/>
            <person name="Sanders M."/>
            <person name="Subramaniam C."/>
            <person name="Tay Y."/>
            <person name="Dear P."/>
            <person name="Doerig C."/>
            <person name="Gruber A."/>
            <person name="Parkinson J."/>
            <person name="Shirley M."/>
            <person name="Wan K.L."/>
            <person name="Berriman M."/>
            <person name="Tomley F."/>
            <person name="Pain A."/>
        </authorList>
    </citation>
    <scope>NUCLEOTIDE SEQUENCE [LARGE SCALE GENOMIC DNA]</scope>
    <source>
        <strain evidence="11">Houghton</strain>
    </source>
</reference>